<sequence length="206" mass="23182">MGAGLRTTEGAIIMGKADYKLAKLSFDARKKPGASSRQFGDNSALELVSEEVTKSKSIKAMFLKLKQSLSGMDSKLNQLTDRMDRLKEKVDDHDPRLDQLEHHASDLDDGQSTSDEHLPQMEKAAYRDFLPVKRTLLQMAAMYYLIYPVKLRVTFGGKLHFFIDSKRVKTLPKKPATTSLLRESEDPGRLCHNDCTREEAGALRGH</sequence>
<comment type="caution">
    <text evidence="1">The sequence shown here is derived from an EMBL/GenBank/DDBJ whole genome shotgun (WGS) entry which is preliminary data.</text>
</comment>
<proteinExistence type="predicted"/>
<organism evidence="1 2">
    <name type="scientific">Pleurodeles waltl</name>
    <name type="common">Iberian ribbed newt</name>
    <dbReference type="NCBI Taxonomy" id="8319"/>
    <lineage>
        <taxon>Eukaryota</taxon>
        <taxon>Metazoa</taxon>
        <taxon>Chordata</taxon>
        <taxon>Craniata</taxon>
        <taxon>Vertebrata</taxon>
        <taxon>Euteleostomi</taxon>
        <taxon>Amphibia</taxon>
        <taxon>Batrachia</taxon>
        <taxon>Caudata</taxon>
        <taxon>Salamandroidea</taxon>
        <taxon>Salamandridae</taxon>
        <taxon>Pleurodelinae</taxon>
        <taxon>Pleurodeles</taxon>
    </lineage>
</organism>
<name>A0AAV7WD42_PLEWA</name>
<evidence type="ECO:0000313" key="1">
    <source>
        <dbReference type="EMBL" id="KAJ1210527.1"/>
    </source>
</evidence>
<dbReference type="InterPro" id="IPR042566">
    <property type="entry name" value="L1_C"/>
</dbReference>
<protein>
    <submittedName>
        <fullName evidence="1">Uncharacterized protein</fullName>
    </submittedName>
</protein>
<reference evidence="1" key="1">
    <citation type="journal article" date="2022" name="bioRxiv">
        <title>Sequencing and chromosome-scale assembly of the giantPleurodeles waltlgenome.</title>
        <authorList>
            <person name="Brown T."/>
            <person name="Elewa A."/>
            <person name="Iarovenko S."/>
            <person name="Subramanian E."/>
            <person name="Araus A.J."/>
            <person name="Petzold A."/>
            <person name="Susuki M."/>
            <person name="Suzuki K.-i.T."/>
            <person name="Hayashi T."/>
            <person name="Toyoda A."/>
            <person name="Oliveira C."/>
            <person name="Osipova E."/>
            <person name="Leigh N.D."/>
            <person name="Simon A."/>
            <person name="Yun M.H."/>
        </authorList>
    </citation>
    <scope>NUCLEOTIDE SEQUENCE</scope>
    <source>
        <strain evidence="1">20211129_DDA</strain>
        <tissue evidence="1">Liver</tissue>
    </source>
</reference>
<gene>
    <name evidence="1" type="ORF">NDU88_005890</name>
</gene>
<accession>A0AAV7WD42</accession>
<dbReference type="EMBL" id="JANPWB010000002">
    <property type="protein sequence ID" value="KAJ1210527.1"/>
    <property type="molecule type" value="Genomic_DNA"/>
</dbReference>
<dbReference type="Gene3D" id="3.30.250.20">
    <property type="entry name" value="L1 transposable element, C-terminal domain"/>
    <property type="match status" value="1"/>
</dbReference>
<keyword evidence="2" id="KW-1185">Reference proteome</keyword>
<dbReference type="AlphaFoldDB" id="A0AAV7WD42"/>
<evidence type="ECO:0000313" key="2">
    <source>
        <dbReference type="Proteomes" id="UP001066276"/>
    </source>
</evidence>
<dbReference type="Gene3D" id="1.20.5.340">
    <property type="match status" value="1"/>
</dbReference>
<dbReference type="Proteomes" id="UP001066276">
    <property type="component" value="Chromosome 1_2"/>
</dbReference>